<dbReference type="CDD" id="cd07043">
    <property type="entry name" value="STAS_anti-anti-sigma_factors"/>
    <property type="match status" value="1"/>
</dbReference>
<dbReference type="SUPFAM" id="SSF52091">
    <property type="entry name" value="SpoIIaa-like"/>
    <property type="match status" value="1"/>
</dbReference>
<evidence type="ECO:0000313" key="2">
    <source>
        <dbReference type="EMBL" id="GAA3038611.1"/>
    </source>
</evidence>
<dbReference type="PROSITE" id="PS50801">
    <property type="entry name" value="STAS"/>
    <property type="match status" value="1"/>
</dbReference>
<dbReference type="Pfam" id="PF01740">
    <property type="entry name" value="STAS"/>
    <property type="match status" value="1"/>
</dbReference>
<dbReference type="EMBL" id="BAAAUF010000016">
    <property type="protein sequence ID" value="GAA3038611.1"/>
    <property type="molecule type" value="Genomic_DNA"/>
</dbReference>
<dbReference type="InterPro" id="IPR036513">
    <property type="entry name" value="STAS_dom_sf"/>
</dbReference>
<dbReference type="Gene3D" id="3.30.750.24">
    <property type="entry name" value="STAS domain"/>
    <property type="match status" value="1"/>
</dbReference>
<dbReference type="InterPro" id="IPR002645">
    <property type="entry name" value="STAS_dom"/>
</dbReference>
<feature type="domain" description="STAS" evidence="1">
    <location>
        <begin position="9"/>
        <end position="127"/>
    </location>
</feature>
<gene>
    <name evidence="2" type="ORF">GCM10010448_21260</name>
</gene>
<name>A0ABP6LE72_9ACTN</name>
<keyword evidence="3" id="KW-1185">Reference proteome</keyword>
<proteinExistence type="predicted"/>
<evidence type="ECO:0000259" key="1">
    <source>
        <dbReference type="PROSITE" id="PS50801"/>
    </source>
</evidence>
<comment type="caution">
    <text evidence="2">The sequence shown here is derived from an EMBL/GenBank/DDBJ whole genome shotgun (WGS) entry which is preliminary data.</text>
</comment>
<dbReference type="Proteomes" id="UP001501532">
    <property type="component" value="Unassembled WGS sequence"/>
</dbReference>
<evidence type="ECO:0000313" key="3">
    <source>
        <dbReference type="Proteomes" id="UP001501532"/>
    </source>
</evidence>
<protein>
    <submittedName>
        <fullName evidence="2">STAS domain-containing protein</fullName>
    </submittedName>
</protein>
<accession>A0ABP6LE72</accession>
<sequence>MTPSHNPSLTLTVEIQRNTIVVHVTGDLDYETCDELVRTVDAQLARWPQDGPRLTALHLGFAGLRDVDSMGLSALLTIRRRTDAAAIGLSLDERPPALQRLLEITGSLEHLTAPREDGHAGEQPGAV</sequence>
<organism evidence="2 3">
    <name type="scientific">Streptomyces glomeratus</name>
    <dbReference type="NCBI Taxonomy" id="284452"/>
    <lineage>
        <taxon>Bacteria</taxon>
        <taxon>Bacillati</taxon>
        <taxon>Actinomycetota</taxon>
        <taxon>Actinomycetes</taxon>
        <taxon>Kitasatosporales</taxon>
        <taxon>Streptomycetaceae</taxon>
        <taxon>Streptomyces</taxon>
    </lineage>
</organism>
<dbReference type="RefSeq" id="WP_234518743.1">
    <property type="nucleotide sequence ID" value="NZ_BAAAUF010000016.1"/>
</dbReference>
<reference evidence="3" key="1">
    <citation type="journal article" date="2019" name="Int. J. Syst. Evol. Microbiol.">
        <title>The Global Catalogue of Microorganisms (GCM) 10K type strain sequencing project: providing services to taxonomists for standard genome sequencing and annotation.</title>
        <authorList>
            <consortium name="The Broad Institute Genomics Platform"/>
            <consortium name="The Broad Institute Genome Sequencing Center for Infectious Disease"/>
            <person name="Wu L."/>
            <person name="Ma J."/>
        </authorList>
    </citation>
    <scope>NUCLEOTIDE SEQUENCE [LARGE SCALE GENOMIC DNA]</scope>
    <source>
        <strain evidence="3">JCM 9091</strain>
    </source>
</reference>